<evidence type="ECO:0000256" key="9">
    <source>
        <dbReference type="SAM" id="MobiDB-lite"/>
    </source>
</evidence>
<evidence type="ECO:0000256" key="4">
    <source>
        <dbReference type="ARBA" id="ARBA00023139"/>
    </source>
</evidence>
<dbReference type="InterPro" id="IPR006664">
    <property type="entry name" value="OMP_bac"/>
</dbReference>
<feature type="compositionally biased region" description="Low complexity" evidence="9">
    <location>
        <begin position="49"/>
        <end position="66"/>
    </location>
</feature>
<comment type="similarity">
    <text evidence="8">Belongs to the Pal lipoprotein family.</text>
</comment>
<dbReference type="OrthoDB" id="9809164at2"/>
<keyword evidence="14" id="KW-1185">Reference proteome</keyword>
<dbReference type="CDD" id="cd07185">
    <property type="entry name" value="OmpA_C-like"/>
    <property type="match status" value="1"/>
</dbReference>
<sequence>MIRHQSGLLAMLVAFGLVAGCSSTGGTKDGQEGTADAGYESDVSAVDQDGGSEVYSGDGSSGVDSSTLTEEERREQAQEAAKKEQAALRDITTFYFDFDTSEIKSEARDVLIAHAKFLASNPNRSVRLEGHADQRGTKEYNLALGERRADAVQRFLVINGASRSQIETVSYGEEKPAEMGSSESAHAQNRRVELIYQ</sequence>
<comment type="subcellular location">
    <subcellularLocation>
        <location evidence="8">Cell outer membrane</location>
        <topology evidence="8">Lipid-anchor</topology>
    </subcellularLocation>
</comment>
<accession>A0A2A2I5M7</accession>
<dbReference type="NCBIfam" id="TIGR02802">
    <property type="entry name" value="Pal_lipo"/>
    <property type="match status" value="1"/>
</dbReference>
<evidence type="ECO:0000256" key="1">
    <source>
        <dbReference type="ARBA" id="ARBA00022618"/>
    </source>
</evidence>
<dbReference type="Proteomes" id="UP000245887">
    <property type="component" value="Unassembled WGS sequence"/>
</dbReference>
<feature type="domain" description="OmpA-like" evidence="11">
    <location>
        <begin position="83"/>
        <end position="197"/>
    </location>
</feature>
<keyword evidence="6 8" id="KW-0449">Lipoprotein</keyword>
<dbReference type="GO" id="GO:0051301">
    <property type="term" value="P:cell division"/>
    <property type="evidence" value="ECO:0007669"/>
    <property type="project" value="UniProtKB-UniRule"/>
</dbReference>
<evidence type="ECO:0000256" key="2">
    <source>
        <dbReference type="ARBA" id="ARBA00022729"/>
    </source>
</evidence>
<dbReference type="InterPro" id="IPR014169">
    <property type="entry name" value="Pal_lipo_C"/>
</dbReference>
<evidence type="ECO:0000313" key="13">
    <source>
        <dbReference type="EMBL" id="PVY78351.1"/>
    </source>
</evidence>
<evidence type="ECO:0000256" key="7">
    <source>
        <dbReference type="ARBA" id="ARBA00023306"/>
    </source>
</evidence>
<feature type="chain" id="PRO_5033755436" description="Peptidoglycan-associated lipoprotein" evidence="10">
    <location>
        <begin position="20"/>
        <end position="197"/>
    </location>
</feature>
<dbReference type="AlphaFoldDB" id="A0A2A2I5M7"/>
<evidence type="ECO:0000256" key="8">
    <source>
        <dbReference type="HAMAP-Rule" id="MF_02204"/>
    </source>
</evidence>
<dbReference type="EMBL" id="NMPM01000011">
    <property type="protein sequence ID" value="PAV26947.1"/>
    <property type="molecule type" value="Genomic_DNA"/>
</dbReference>
<name>A0A2A2I5M7_9GAMM</name>
<comment type="function">
    <text evidence="8">Part of the Tol-Pal system, which plays a role in outer membrane invagination during cell division and is important for maintaining outer membrane integrity.</text>
</comment>
<keyword evidence="4 8" id="KW-0564">Palmitate</keyword>
<dbReference type="EMBL" id="QEKQ01000002">
    <property type="protein sequence ID" value="PVY78351.1"/>
    <property type="molecule type" value="Genomic_DNA"/>
</dbReference>
<dbReference type="HAMAP" id="MF_02204">
    <property type="entry name" value="Pal"/>
    <property type="match status" value="1"/>
</dbReference>
<feature type="region of interest" description="Disordered" evidence="9">
    <location>
        <begin position="25"/>
        <end position="69"/>
    </location>
</feature>
<evidence type="ECO:0000256" key="10">
    <source>
        <dbReference type="SAM" id="SignalP"/>
    </source>
</evidence>
<dbReference type="Pfam" id="PF00691">
    <property type="entry name" value="OmpA"/>
    <property type="match status" value="1"/>
</dbReference>
<dbReference type="PRINTS" id="PR01021">
    <property type="entry name" value="OMPADOMAIN"/>
</dbReference>
<dbReference type="InterPro" id="IPR039001">
    <property type="entry name" value="Pal"/>
</dbReference>
<organism evidence="12 14">
    <name type="scientific">Tamilnaduibacter salinus</name>
    <dbReference type="NCBI Taxonomy" id="1484056"/>
    <lineage>
        <taxon>Bacteria</taxon>
        <taxon>Pseudomonadati</taxon>
        <taxon>Pseudomonadota</taxon>
        <taxon>Gammaproteobacteria</taxon>
        <taxon>Pseudomonadales</taxon>
        <taxon>Marinobacteraceae</taxon>
        <taxon>Tamilnaduibacter</taxon>
    </lineage>
</organism>
<dbReference type="InterPro" id="IPR050330">
    <property type="entry name" value="Bact_OuterMem_StrucFunc"/>
</dbReference>
<evidence type="ECO:0000313" key="12">
    <source>
        <dbReference type="EMBL" id="PAV26947.1"/>
    </source>
</evidence>
<keyword evidence="1 8" id="KW-0132">Cell division</keyword>
<evidence type="ECO:0000256" key="5">
    <source>
        <dbReference type="ARBA" id="ARBA00023237"/>
    </source>
</evidence>
<dbReference type="PROSITE" id="PS51257">
    <property type="entry name" value="PROKAR_LIPOPROTEIN"/>
    <property type="match status" value="1"/>
</dbReference>
<gene>
    <name evidence="8 12" type="primary">pal</name>
    <name evidence="13" type="ORF">C8D92_102396</name>
    <name evidence="12" type="ORF">CF392_02910</name>
</gene>
<dbReference type="RefSeq" id="WP_095609974.1">
    <property type="nucleotide sequence ID" value="NZ_NMPM01000011.1"/>
</dbReference>
<dbReference type="PANTHER" id="PTHR30329:SF21">
    <property type="entry name" value="LIPOPROTEIN YIAD-RELATED"/>
    <property type="match status" value="1"/>
</dbReference>
<keyword evidence="7 8" id="KW-0131">Cell cycle</keyword>
<evidence type="ECO:0000313" key="14">
    <source>
        <dbReference type="Proteomes" id="UP000218332"/>
    </source>
</evidence>
<dbReference type="SUPFAM" id="SSF103088">
    <property type="entry name" value="OmpA-like"/>
    <property type="match status" value="1"/>
</dbReference>
<dbReference type="Proteomes" id="UP000218332">
    <property type="component" value="Unassembled WGS sequence"/>
</dbReference>
<evidence type="ECO:0000313" key="15">
    <source>
        <dbReference type="Proteomes" id="UP000245887"/>
    </source>
</evidence>
<reference evidence="13 15" key="2">
    <citation type="submission" date="2018-04" db="EMBL/GenBank/DDBJ databases">
        <title>Genomic Encyclopedia of Type Strains, Phase IV (KMG-IV): sequencing the most valuable type-strain genomes for metagenomic binning, comparative biology and taxonomic classification.</title>
        <authorList>
            <person name="Goeker M."/>
        </authorList>
    </citation>
    <scope>NUCLEOTIDE SEQUENCE [LARGE SCALE GENOMIC DNA]</scope>
    <source>
        <strain evidence="13 15">DSM 28688</strain>
    </source>
</reference>
<evidence type="ECO:0000256" key="3">
    <source>
        <dbReference type="ARBA" id="ARBA00023136"/>
    </source>
</evidence>
<comment type="caution">
    <text evidence="12">The sequence shown here is derived from an EMBL/GenBank/DDBJ whole genome shotgun (WGS) entry which is preliminary data.</text>
</comment>
<dbReference type="InterPro" id="IPR036737">
    <property type="entry name" value="OmpA-like_sf"/>
</dbReference>
<dbReference type="Gene3D" id="3.30.1330.60">
    <property type="entry name" value="OmpA-like domain"/>
    <property type="match status" value="1"/>
</dbReference>
<comment type="subunit">
    <text evidence="8">The Tol-Pal system is composed of five core proteins: the inner membrane proteins TolA, TolQ and TolR, the periplasmic protein TolB and the outer membrane protein Pal. They form a network linking the inner and outer membranes and the peptidoglycan layer.</text>
</comment>
<feature type="signal peptide" evidence="10">
    <location>
        <begin position="1"/>
        <end position="19"/>
    </location>
</feature>
<keyword evidence="5 8" id="KW-0998">Cell outer membrane</keyword>
<evidence type="ECO:0000259" key="11">
    <source>
        <dbReference type="PROSITE" id="PS51123"/>
    </source>
</evidence>
<protein>
    <recommendedName>
        <fullName evidence="8">Peptidoglycan-associated lipoprotein</fullName>
        <shortName evidence="8">PAL</shortName>
    </recommendedName>
</protein>
<dbReference type="PROSITE" id="PS51123">
    <property type="entry name" value="OMPA_2"/>
    <property type="match status" value="1"/>
</dbReference>
<dbReference type="GO" id="GO:0009279">
    <property type="term" value="C:cell outer membrane"/>
    <property type="evidence" value="ECO:0007669"/>
    <property type="project" value="UniProtKB-SubCell"/>
</dbReference>
<keyword evidence="3 8" id="KW-0472">Membrane</keyword>
<keyword evidence="2 8" id="KW-0732">Signal</keyword>
<proteinExistence type="inferred from homology"/>
<dbReference type="InterPro" id="IPR006665">
    <property type="entry name" value="OmpA-like"/>
</dbReference>
<reference evidence="12 14" key="1">
    <citation type="submission" date="2017-07" db="EMBL/GenBank/DDBJ databases">
        <title>Tamlnaduibacter salinus (Mi-7) genome sequencing.</title>
        <authorList>
            <person name="Verma A."/>
            <person name="Krishnamurthi S."/>
        </authorList>
    </citation>
    <scope>NUCLEOTIDE SEQUENCE [LARGE SCALE GENOMIC DNA]</scope>
    <source>
        <strain evidence="12 14">Mi-7</strain>
    </source>
</reference>
<evidence type="ECO:0000256" key="6">
    <source>
        <dbReference type="ARBA" id="ARBA00023288"/>
    </source>
</evidence>
<dbReference type="PANTHER" id="PTHR30329">
    <property type="entry name" value="STATOR ELEMENT OF FLAGELLAR MOTOR COMPLEX"/>
    <property type="match status" value="1"/>
</dbReference>